<name>A0ABN1MLL8_9FLAO</name>
<evidence type="ECO:0000313" key="3">
    <source>
        <dbReference type="Proteomes" id="UP001501126"/>
    </source>
</evidence>
<dbReference type="Proteomes" id="UP001501126">
    <property type="component" value="Unassembled WGS sequence"/>
</dbReference>
<feature type="domain" description="Peptidase M28" evidence="1">
    <location>
        <begin position="242"/>
        <end position="452"/>
    </location>
</feature>
<reference evidence="2 3" key="1">
    <citation type="journal article" date="2019" name="Int. J. Syst. Evol. Microbiol.">
        <title>The Global Catalogue of Microorganisms (GCM) 10K type strain sequencing project: providing services to taxonomists for standard genome sequencing and annotation.</title>
        <authorList>
            <consortium name="The Broad Institute Genomics Platform"/>
            <consortium name="The Broad Institute Genome Sequencing Center for Infectious Disease"/>
            <person name="Wu L."/>
            <person name="Ma J."/>
        </authorList>
    </citation>
    <scope>NUCLEOTIDE SEQUENCE [LARGE SCALE GENOMIC DNA]</scope>
    <source>
        <strain evidence="2 3">JCM 16083</strain>
    </source>
</reference>
<dbReference type="InterPro" id="IPR018247">
    <property type="entry name" value="EF_Hand_1_Ca_BS"/>
</dbReference>
<dbReference type="EMBL" id="BAAAFH010000003">
    <property type="protein sequence ID" value="GAA0873833.1"/>
    <property type="molecule type" value="Genomic_DNA"/>
</dbReference>
<dbReference type="PANTHER" id="PTHR12147:SF26">
    <property type="entry name" value="PEPTIDASE M28 DOMAIN-CONTAINING PROTEIN"/>
    <property type="match status" value="1"/>
</dbReference>
<dbReference type="RefSeq" id="WP_343784263.1">
    <property type="nucleotide sequence ID" value="NZ_BAAAFH010000003.1"/>
</dbReference>
<dbReference type="InterPro" id="IPR007484">
    <property type="entry name" value="Peptidase_M28"/>
</dbReference>
<organism evidence="2 3">
    <name type="scientific">Wandonia haliotis</name>
    <dbReference type="NCBI Taxonomy" id="574963"/>
    <lineage>
        <taxon>Bacteria</taxon>
        <taxon>Pseudomonadati</taxon>
        <taxon>Bacteroidota</taxon>
        <taxon>Flavobacteriia</taxon>
        <taxon>Flavobacteriales</taxon>
        <taxon>Crocinitomicaceae</taxon>
        <taxon>Wandonia</taxon>
    </lineage>
</organism>
<dbReference type="Gene3D" id="3.40.630.10">
    <property type="entry name" value="Zn peptidases"/>
    <property type="match status" value="2"/>
</dbReference>
<sequence>MRLLFVVLFLTVSVYGQQPFMDSITGAELKRHLEIIASDAFEGRGTGEKGQKLAAAYLSEHFATYGLEQAEVLDSYFQKFELHKVIPGGELEVNGTRLSFPGQFLYTGPNTIEEENIEFIPFSSNNVGKEHEYALLVQGKETYRELFGRIKDVQKAGFGGVGFLIEDWDNFNELYGHYFNEARLVFPGNVKTSFASLFVDKKSFELSGKVKKWMKKPSGQLKELLQGNVRLNDGVEVIETENVLGVIPGSHPVLKDEVVVLTAHYDHLGKEDGVIYNGADDDGSGTVALLEIAQSLALAKKAGQGPLRTILIMPVTAEEKGLLGSKYYSENPVFPMHNTIANLNIDMIGRSDDLNEDPAYIYVIGSDRLSDDLHKTNEAAAEELGKIRLDYRYNSEDDPNRFYYRSDHYNFVVHGVPSIFYFSGVHEDYHQPTDTVEKIDFEKLESVTRLIFLVTWKLANAEERPVVNKLK</sequence>
<accession>A0ABN1MLL8</accession>
<dbReference type="PROSITE" id="PS00018">
    <property type="entry name" value="EF_HAND_1"/>
    <property type="match status" value="1"/>
</dbReference>
<dbReference type="PANTHER" id="PTHR12147">
    <property type="entry name" value="METALLOPEPTIDASE M28 FAMILY MEMBER"/>
    <property type="match status" value="1"/>
</dbReference>
<dbReference type="SUPFAM" id="SSF53187">
    <property type="entry name" value="Zn-dependent exopeptidases"/>
    <property type="match status" value="1"/>
</dbReference>
<gene>
    <name evidence="2" type="ORF">GCM10009118_02410</name>
</gene>
<protein>
    <recommendedName>
        <fullName evidence="1">Peptidase M28 domain-containing protein</fullName>
    </recommendedName>
</protein>
<dbReference type="InterPro" id="IPR045175">
    <property type="entry name" value="M28_fam"/>
</dbReference>
<dbReference type="Pfam" id="PF04389">
    <property type="entry name" value="Peptidase_M28"/>
    <property type="match status" value="1"/>
</dbReference>
<evidence type="ECO:0000259" key="1">
    <source>
        <dbReference type="Pfam" id="PF04389"/>
    </source>
</evidence>
<comment type="caution">
    <text evidence="2">The sequence shown here is derived from an EMBL/GenBank/DDBJ whole genome shotgun (WGS) entry which is preliminary data.</text>
</comment>
<keyword evidence="3" id="KW-1185">Reference proteome</keyword>
<evidence type="ECO:0000313" key="2">
    <source>
        <dbReference type="EMBL" id="GAA0873833.1"/>
    </source>
</evidence>
<proteinExistence type="predicted"/>